<name>A0A1D6P7U7_MAIZE</name>
<sequence length="288" mass="32530">MTVGLLYSDLASDIVDVANVSLMTGQIRWSHGVHSSDPLAELNYRLIYVLGDEVSGLNGFVKGSWDVLSSSFLIGLECRVAFCTPRISPLGLRLPWSVPRFSALMPSVRKSITETSTSMGALRGRASEGERCEDRACAKATQSAYDCRVEVSKRNQEVVTLDCLERMWVTMRFQASKLRRQNVQAQVVVMNREAVYRIEEEDRLHDRIGGTQKGTHQHMLRAVDVAHERFGTSLRFEHFVDRVRELEVETFRRGVNQTFVIARSHEGGINLEALSEDYCDNWSVAELT</sequence>
<protein>
    <submittedName>
        <fullName evidence="1">Uncharacterized protein</fullName>
    </submittedName>
</protein>
<evidence type="ECO:0000313" key="1">
    <source>
        <dbReference type="EMBL" id="AQL05901.1"/>
    </source>
</evidence>
<reference evidence="1" key="1">
    <citation type="submission" date="2015-12" db="EMBL/GenBank/DDBJ databases">
        <title>Update maize B73 reference genome by single molecule sequencing technologies.</title>
        <authorList>
            <consortium name="Maize Genome Sequencing Project"/>
            <person name="Ware D."/>
        </authorList>
    </citation>
    <scope>NUCLEOTIDE SEQUENCE</scope>
    <source>
        <tissue evidence="1">Seedling</tissue>
    </source>
</reference>
<organism evidence="1">
    <name type="scientific">Zea mays</name>
    <name type="common">Maize</name>
    <dbReference type="NCBI Taxonomy" id="4577"/>
    <lineage>
        <taxon>Eukaryota</taxon>
        <taxon>Viridiplantae</taxon>
        <taxon>Streptophyta</taxon>
        <taxon>Embryophyta</taxon>
        <taxon>Tracheophyta</taxon>
        <taxon>Spermatophyta</taxon>
        <taxon>Magnoliopsida</taxon>
        <taxon>Liliopsida</taxon>
        <taxon>Poales</taxon>
        <taxon>Poaceae</taxon>
        <taxon>PACMAD clade</taxon>
        <taxon>Panicoideae</taxon>
        <taxon>Andropogonodae</taxon>
        <taxon>Andropogoneae</taxon>
        <taxon>Tripsacinae</taxon>
        <taxon>Zea</taxon>
    </lineage>
</organism>
<dbReference type="InParanoid" id="A0A1D6P7U7"/>
<dbReference type="AlphaFoldDB" id="A0A1D6P7U7"/>
<dbReference type="PaxDb" id="4577-AC189770.3_FGP002"/>
<accession>A0A1D6P7U7</accession>
<proteinExistence type="predicted"/>
<gene>
    <name evidence="1" type="ORF">ZEAMMB73_Zm00001d047215</name>
</gene>
<dbReference type="EMBL" id="CM000785">
    <property type="protein sequence ID" value="AQL05901.1"/>
    <property type="molecule type" value="Genomic_DNA"/>
</dbReference>